<organism evidence="2 3">
    <name type="scientific">Leptospira ryugenii</name>
    <dbReference type="NCBI Taxonomy" id="1917863"/>
    <lineage>
        <taxon>Bacteria</taxon>
        <taxon>Pseudomonadati</taxon>
        <taxon>Spirochaetota</taxon>
        <taxon>Spirochaetia</taxon>
        <taxon>Leptospirales</taxon>
        <taxon>Leptospiraceae</taxon>
        <taxon>Leptospira</taxon>
    </lineage>
</organism>
<dbReference type="PANTHER" id="PTHR46066:SF2">
    <property type="entry name" value="CHITINASE DOMAIN-CONTAINING PROTEIN 1"/>
    <property type="match status" value="1"/>
</dbReference>
<feature type="domain" description="GH18" evidence="1">
    <location>
        <begin position="1"/>
        <end position="374"/>
    </location>
</feature>
<sequence length="387" mass="45214">MLASTWSSDIASIKKYVHLYDEMHPFIYNLKGGRRNTGEIHNVWSEKETRDLVLYVREKSPNTLLIPTIFRWENNSELIMEAIGAKDPDFKIRSRHIEAILKEIDLYGWDGIDIDYEGMGCDRKEAFEDFLIELKKKLKEKDKLLSVAIHPKTAIQDTIDFKCPGLKQNIKVDYFESYKGQWTHDYEFLGKVADKIKIMAYELYPRGPGFPGPGPQAPLDWIEKILDYALAKIPKEKLYMAIPTYGYDWPLNCEGETKAVYYSYARKIIREKNPLKKEPTSIPAIMKSYPRSTNEWPELDPYLYRHLGKVYEDPSLWYTVDGCDHVAFYMNRGAFATKYNALKKRKIAGFSFWQLVRDNDPEIHTFLEEAIKENHRESLGESVPKHN</sequence>
<dbReference type="InterPro" id="IPR011583">
    <property type="entry name" value="Chitinase_II/V-like_cat"/>
</dbReference>
<dbReference type="Proteomes" id="UP000245133">
    <property type="component" value="Unassembled WGS sequence"/>
</dbReference>
<name>A0A2P2E0L2_9LEPT</name>
<protein>
    <submittedName>
        <fullName evidence="2">Glycosyl hydrolase, family 18</fullName>
    </submittedName>
</protein>
<dbReference type="InterPro" id="IPR017853">
    <property type="entry name" value="GH"/>
</dbReference>
<dbReference type="InterPro" id="IPR029070">
    <property type="entry name" value="Chitinase_insertion_sf"/>
</dbReference>
<keyword evidence="3" id="KW-1185">Reference proteome</keyword>
<dbReference type="PANTHER" id="PTHR46066">
    <property type="entry name" value="CHITINASE DOMAIN-CONTAINING PROTEIN 1 FAMILY MEMBER"/>
    <property type="match status" value="1"/>
</dbReference>
<dbReference type="PROSITE" id="PS51910">
    <property type="entry name" value="GH18_2"/>
    <property type="match status" value="1"/>
</dbReference>
<dbReference type="GO" id="GO:0008061">
    <property type="term" value="F:chitin binding"/>
    <property type="evidence" value="ECO:0007669"/>
    <property type="project" value="InterPro"/>
</dbReference>
<dbReference type="Gene3D" id="3.10.50.10">
    <property type="match status" value="1"/>
</dbReference>
<proteinExistence type="predicted"/>
<evidence type="ECO:0000313" key="3">
    <source>
        <dbReference type="Proteomes" id="UP000245133"/>
    </source>
</evidence>
<dbReference type="EMBL" id="BFBB01000004">
    <property type="protein sequence ID" value="GBF50346.1"/>
    <property type="molecule type" value="Genomic_DNA"/>
</dbReference>
<comment type="caution">
    <text evidence="2">The sequence shown here is derived from an EMBL/GenBank/DDBJ whole genome shotgun (WGS) entry which is preliminary data.</text>
</comment>
<dbReference type="Gene3D" id="3.20.20.80">
    <property type="entry name" value="Glycosidases"/>
    <property type="match status" value="1"/>
</dbReference>
<dbReference type="GO" id="GO:0016787">
    <property type="term" value="F:hydrolase activity"/>
    <property type="evidence" value="ECO:0007669"/>
    <property type="project" value="UniProtKB-KW"/>
</dbReference>
<dbReference type="InterPro" id="IPR001223">
    <property type="entry name" value="Glyco_hydro18_cat"/>
</dbReference>
<reference evidence="2 3" key="1">
    <citation type="submission" date="2018-02" db="EMBL/GenBank/DDBJ databases">
        <title>Novel Leptospira species isolated from soil and water in Japan.</title>
        <authorList>
            <person name="Nakao R."/>
            <person name="Masuzawa T."/>
        </authorList>
    </citation>
    <scope>NUCLEOTIDE SEQUENCE [LARGE SCALE GENOMIC DNA]</scope>
    <source>
        <strain evidence="2 3">YH101</strain>
    </source>
</reference>
<keyword evidence="2" id="KW-0378">Hydrolase</keyword>
<gene>
    <name evidence="2" type="ORF">LPTSP4_18710</name>
</gene>
<dbReference type="GO" id="GO:0005975">
    <property type="term" value="P:carbohydrate metabolic process"/>
    <property type="evidence" value="ECO:0007669"/>
    <property type="project" value="InterPro"/>
</dbReference>
<dbReference type="OrthoDB" id="9775889at2"/>
<accession>A0A2P2E0L2</accession>
<evidence type="ECO:0000259" key="1">
    <source>
        <dbReference type="PROSITE" id="PS51910"/>
    </source>
</evidence>
<dbReference type="AlphaFoldDB" id="A0A2P2E0L2"/>
<evidence type="ECO:0000313" key="2">
    <source>
        <dbReference type="EMBL" id="GBF50346.1"/>
    </source>
</evidence>
<dbReference type="SUPFAM" id="SSF51445">
    <property type="entry name" value="(Trans)glycosidases"/>
    <property type="match status" value="1"/>
</dbReference>
<dbReference type="SMART" id="SM00636">
    <property type="entry name" value="Glyco_18"/>
    <property type="match status" value="1"/>
</dbReference>
<dbReference type="Pfam" id="PF00704">
    <property type="entry name" value="Glyco_hydro_18"/>
    <property type="match status" value="1"/>
</dbReference>